<evidence type="ECO:0008006" key="4">
    <source>
        <dbReference type="Google" id="ProtNLM"/>
    </source>
</evidence>
<comment type="caution">
    <text evidence="2">The sequence shown here is derived from an EMBL/GenBank/DDBJ whole genome shotgun (WGS) entry which is preliminary data.</text>
</comment>
<keyword evidence="1" id="KW-0472">Membrane</keyword>
<reference evidence="2 3" key="1">
    <citation type="journal article" date="2012" name="Genome Biol.">
        <title>Genome and low-iron response of an oceanic diatom adapted to chronic iron limitation.</title>
        <authorList>
            <person name="Lommer M."/>
            <person name="Specht M."/>
            <person name="Roy A.S."/>
            <person name="Kraemer L."/>
            <person name="Andreson R."/>
            <person name="Gutowska M.A."/>
            <person name="Wolf J."/>
            <person name="Bergner S.V."/>
            <person name="Schilhabel M.B."/>
            <person name="Klostermeier U.C."/>
            <person name="Beiko R.G."/>
            <person name="Rosenstiel P."/>
            <person name="Hippler M."/>
            <person name="Laroche J."/>
        </authorList>
    </citation>
    <scope>NUCLEOTIDE SEQUENCE [LARGE SCALE GENOMIC DNA]</scope>
    <source>
        <strain evidence="2 3">CCMP1005</strain>
    </source>
</reference>
<evidence type="ECO:0000256" key="1">
    <source>
        <dbReference type="SAM" id="Phobius"/>
    </source>
</evidence>
<organism evidence="2 3">
    <name type="scientific">Thalassiosira oceanica</name>
    <name type="common">Marine diatom</name>
    <dbReference type="NCBI Taxonomy" id="159749"/>
    <lineage>
        <taxon>Eukaryota</taxon>
        <taxon>Sar</taxon>
        <taxon>Stramenopiles</taxon>
        <taxon>Ochrophyta</taxon>
        <taxon>Bacillariophyta</taxon>
        <taxon>Coscinodiscophyceae</taxon>
        <taxon>Thalassiosirophycidae</taxon>
        <taxon>Thalassiosirales</taxon>
        <taxon>Thalassiosiraceae</taxon>
        <taxon>Thalassiosira</taxon>
    </lineage>
</organism>
<sequence length="176" mass="19809">MSSFPVLETVVRCYIGYRVVLYLFGFRRRDKLKRSIRGLAFGGGHQFKITKLELDTAITNLRRTGSHRALSTFGREHAKRTKEIETAKKNLGRLKLLKIGLRVLAIALVAAFFFSFNESWPSSPFLVDDPAVEVCGTAVASSTQQHCVSKRENTFHERLRLSVATAKFMAATSIRT</sequence>
<dbReference type="Proteomes" id="UP000266841">
    <property type="component" value="Unassembled WGS sequence"/>
</dbReference>
<dbReference type="EMBL" id="AGNL01043898">
    <property type="protein sequence ID" value="EJK50371.1"/>
    <property type="molecule type" value="Genomic_DNA"/>
</dbReference>
<evidence type="ECO:0000313" key="3">
    <source>
        <dbReference type="Proteomes" id="UP000266841"/>
    </source>
</evidence>
<feature type="transmembrane region" description="Helical" evidence="1">
    <location>
        <begin position="6"/>
        <end position="26"/>
    </location>
</feature>
<dbReference type="AlphaFoldDB" id="K0RN69"/>
<proteinExistence type="predicted"/>
<gene>
    <name evidence="2" type="ORF">THAOC_30672</name>
</gene>
<keyword evidence="1" id="KW-1133">Transmembrane helix</keyword>
<keyword evidence="1" id="KW-0812">Transmembrane</keyword>
<name>K0RN69_THAOC</name>
<protein>
    <recommendedName>
        <fullName evidence="4">Transmembrane protein</fullName>
    </recommendedName>
</protein>
<accession>K0RN69</accession>
<feature type="transmembrane region" description="Helical" evidence="1">
    <location>
        <begin position="99"/>
        <end position="116"/>
    </location>
</feature>
<keyword evidence="3" id="KW-1185">Reference proteome</keyword>
<evidence type="ECO:0000313" key="2">
    <source>
        <dbReference type="EMBL" id="EJK50371.1"/>
    </source>
</evidence>
<feature type="non-terminal residue" evidence="2">
    <location>
        <position position="176"/>
    </location>
</feature>